<dbReference type="GO" id="GO:0019843">
    <property type="term" value="F:rRNA binding"/>
    <property type="evidence" value="ECO:0007669"/>
    <property type="project" value="InterPro"/>
</dbReference>
<dbReference type="EnsemblPlants" id="Solyc01g017630.1.1">
    <property type="protein sequence ID" value="Solyc01g017630.1.1.1"/>
    <property type="gene ID" value="Solyc01g017630.1"/>
</dbReference>
<dbReference type="OMA" id="ICETIPQ"/>
<dbReference type="PANTHER" id="PTHR11831">
    <property type="entry name" value="30S 40S RIBOSOMAL PROTEIN"/>
    <property type="match status" value="1"/>
</dbReference>
<accession>A0A3Q7ECV8</accession>
<dbReference type="InterPro" id="IPR002942">
    <property type="entry name" value="S4_RNA-bd"/>
</dbReference>
<dbReference type="STRING" id="4081.A0A3Q7ECV8"/>
<dbReference type="CDD" id="cd00165">
    <property type="entry name" value="S4"/>
    <property type="match status" value="1"/>
</dbReference>
<dbReference type="PANTHER" id="PTHR11831:SF30">
    <property type="entry name" value="SMALL RIBOSOMAL SUBUNIT PROTEIN US4M"/>
    <property type="match status" value="1"/>
</dbReference>
<keyword evidence="6" id="KW-1185">Reference proteome</keyword>
<evidence type="ECO:0000313" key="5">
    <source>
        <dbReference type="EnsemblPlants" id="Solyc01g017630.1.1.1"/>
    </source>
</evidence>
<evidence type="ECO:0000313" key="6">
    <source>
        <dbReference type="Proteomes" id="UP000004994"/>
    </source>
</evidence>
<reference evidence="5" key="2">
    <citation type="submission" date="2019-01" db="UniProtKB">
        <authorList>
            <consortium name="EnsemblPlants"/>
        </authorList>
    </citation>
    <scope>IDENTIFICATION</scope>
    <source>
        <strain evidence="5">cv. Heinz 1706</strain>
    </source>
</reference>
<dbReference type="Gene3D" id="3.10.290.10">
    <property type="entry name" value="RNA-binding S4 domain"/>
    <property type="match status" value="1"/>
</dbReference>
<dbReference type="InterPro" id="IPR036986">
    <property type="entry name" value="S4_RNA-bd_sf"/>
</dbReference>
<protein>
    <recommendedName>
        <fullName evidence="4">RNA-binding S4 domain-containing protein</fullName>
    </recommendedName>
</protein>
<dbReference type="SMART" id="SM00363">
    <property type="entry name" value="S4"/>
    <property type="match status" value="1"/>
</dbReference>
<dbReference type="Gramene" id="Solyc01g017630.1.1">
    <property type="protein sequence ID" value="Solyc01g017630.1.1.1"/>
    <property type="gene ID" value="Solyc01g017630.1"/>
</dbReference>
<evidence type="ECO:0000256" key="2">
    <source>
        <dbReference type="ARBA" id="ARBA00023274"/>
    </source>
</evidence>
<dbReference type="Pfam" id="PF01479">
    <property type="entry name" value="S4"/>
    <property type="match status" value="1"/>
</dbReference>
<keyword evidence="2" id="KW-0687">Ribonucleoprotein</keyword>
<dbReference type="AlphaFoldDB" id="A0A3Q7ECV8"/>
<comment type="similarity">
    <text evidence="1">Belongs to the universal ribosomal protein uS4 family.</text>
</comment>
<dbReference type="GO" id="GO:1990904">
    <property type="term" value="C:ribonucleoprotein complex"/>
    <property type="evidence" value="ECO:0007669"/>
    <property type="project" value="UniProtKB-KW"/>
</dbReference>
<evidence type="ECO:0000256" key="1">
    <source>
        <dbReference type="ARBA" id="ARBA00007465"/>
    </source>
</evidence>
<name>A0A3Q7ECV8_SOLLC</name>
<evidence type="ECO:0000256" key="3">
    <source>
        <dbReference type="PROSITE-ProRule" id="PRU00182"/>
    </source>
</evidence>
<dbReference type="InterPro" id="IPR022801">
    <property type="entry name" value="Ribosomal_uS4"/>
</dbReference>
<sequence>MHRGRERTSYIPFLLNQKARSDVIPVRLHICETIPQARQPISHPRVCVNNRMVNITHFKFSHGHIISIQENDVRTRGEEIKRSFYVEISVDKIIEKFLHHPWRRTKTEMYIEG</sequence>
<feature type="domain" description="RNA-binding S4" evidence="4">
    <location>
        <begin position="19"/>
        <end position="81"/>
    </location>
</feature>
<evidence type="ECO:0000259" key="4">
    <source>
        <dbReference type="SMART" id="SM00363"/>
    </source>
</evidence>
<dbReference type="PaxDb" id="4081-Solyc01g017630.1.1"/>
<dbReference type="SUPFAM" id="SSF55174">
    <property type="entry name" value="Alpha-L RNA-binding motif"/>
    <property type="match status" value="1"/>
</dbReference>
<keyword evidence="3" id="KW-0694">RNA-binding</keyword>
<proteinExistence type="inferred from homology"/>
<dbReference type="Proteomes" id="UP000004994">
    <property type="component" value="Chromosome 1"/>
</dbReference>
<dbReference type="PROSITE" id="PS50889">
    <property type="entry name" value="S4"/>
    <property type="match status" value="1"/>
</dbReference>
<dbReference type="InParanoid" id="A0A3Q7ECV8"/>
<reference evidence="5" key="1">
    <citation type="journal article" date="2012" name="Nature">
        <title>The tomato genome sequence provides insights into fleshy fruit evolution.</title>
        <authorList>
            <consortium name="Tomato Genome Consortium"/>
        </authorList>
    </citation>
    <scope>NUCLEOTIDE SEQUENCE [LARGE SCALE GENOMIC DNA]</scope>
    <source>
        <strain evidence="5">cv. Heinz 1706</strain>
    </source>
</reference>
<organism evidence="5">
    <name type="scientific">Solanum lycopersicum</name>
    <name type="common">Tomato</name>
    <name type="synonym">Lycopersicon esculentum</name>
    <dbReference type="NCBI Taxonomy" id="4081"/>
    <lineage>
        <taxon>Eukaryota</taxon>
        <taxon>Viridiplantae</taxon>
        <taxon>Streptophyta</taxon>
        <taxon>Embryophyta</taxon>
        <taxon>Tracheophyta</taxon>
        <taxon>Spermatophyta</taxon>
        <taxon>Magnoliopsida</taxon>
        <taxon>eudicotyledons</taxon>
        <taxon>Gunneridae</taxon>
        <taxon>Pentapetalae</taxon>
        <taxon>asterids</taxon>
        <taxon>lamiids</taxon>
        <taxon>Solanales</taxon>
        <taxon>Solanaceae</taxon>
        <taxon>Solanoideae</taxon>
        <taxon>Solaneae</taxon>
        <taxon>Solanum</taxon>
        <taxon>Solanum subgen. Lycopersicon</taxon>
    </lineage>
</organism>